<dbReference type="Pfam" id="PF00370">
    <property type="entry name" value="FGGY_N"/>
    <property type="match status" value="1"/>
</dbReference>
<evidence type="ECO:0000256" key="4">
    <source>
        <dbReference type="ARBA" id="ARBA00022777"/>
    </source>
</evidence>
<keyword evidence="3" id="KW-0547">Nucleotide-binding</keyword>
<comment type="similarity">
    <text evidence="1">Belongs to the FGGY kinase family.</text>
</comment>
<dbReference type="InterPro" id="IPR018484">
    <property type="entry name" value="FGGY_N"/>
</dbReference>
<dbReference type="Proteomes" id="UP000076586">
    <property type="component" value="Unassembled WGS sequence"/>
</dbReference>
<dbReference type="Gene3D" id="3.30.420.40">
    <property type="match status" value="2"/>
</dbReference>
<dbReference type="CDD" id="cd07771">
    <property type="entry name" value="ASKHA_NBD_FGGY_RhaB-like"/>
    <property type="match status" value="1"/>
</dbReference>
<dbReference type="SUPFAM" id="SSF53067">
    <property type="entry name" value="Actin-like ATPase domain"/>
    <property type="match status" value="2"/>
</dbReference>
<dbReference type="GO" id="GO:0019301">
    <property type="term" value="P:rhamnose catabolic process"/>
    <property type="evidence" value="ECO:0007669"/>
    <property type="project" value="InterPro"/>
</dbReference>
<dbReference type="InterPro" id="IPR013449">
    <property type="entry name" value="Rhamnulokinase"/>
</dbReference>
<keyword evidence="10" id="KW-1185">Reference proteome</keyword>
<evidence type="ECO:0000256" key="2">
    <source>
        <dbReference type="ARBA" id="ARBA00022679"/>
    </source>
</evidence>
<keyword evidence="2" id="KW-0808">Transferase</keyword>
<reference evidence="10" key="1">
    <citation type="submission" date="2016-04" db="EMBL/GenBank/DDBJ databases">
        <title>Draft genome sequence of Paludibacter jiangxiensis strain NM7.</title>
        <authorList>
            <person name="Qiu Y."/>
            <person name="Matsuura N."/>
            <person name="Ohashi A."/>
            <person name="Tourlousse M.D."/>
            <person name="Sekiguchi Y."/>
        </authorList>
    </citation>
    <scope>NUCLEOTIDE SEQUENCE [LARGE SCALE GENOMIC DNA]</scope>
    <source>
        <strain evidence="10">NM7</strain>
    </source>
</reference>
<dbReference type="Pfam" id="PF02782">
    <property type="entry name" value="FGGY_C"/>
    <property type="match status" value="1"/>
</dbReference>
<evidence type="ECO:0000256" key="6">
    <source>
        <dbReference type="ARBA" id="ARBA00023308"/>
    </source>
</evidence>
<evidence type="ECO:0000313" key="10">
    <source>
        <dbReference type="Proteomes" id="UP000076586"/>
    </source>
</evidence>
<evidence type="ECO:0000259" key="7">
    <source>
        <dbReference type="Pfam" id="PF00370"/>
    </source>
</evidence>
<dbReference type="InterPro" id="IPR050406">
    <property type="entry name" value="FGGY_Carb_Kinase"/>
</dbReference>
<protein>
    <submittedName>
        <fullName evidence="9">Rhamnulokinase</fullName>
    </submittedName>
</protein>
<proteinExistence type="inferred from homology"/>
<evidence type="ECO:0000259" key="8">
    <source>
        <dbReference type="Pfam" id="PF02782"/>
    </source>
</evidence>
<evidence type="ECO:0000256" key="5">
    <source>
        <dbReference type="ARBA" id="ARBA00022840"/>
    </source>
</evidence>
<name>A0A161LTZ5_9BACT</name>
<keyword evidence="5" id="KW-0067">ATP-binding</keyword>
<dbReference type="PANTHER" id="PTHR43095">
    <property type="entry name" value="SUGAR KINASE"/>
    <property type="match status" value="1"/>
</dbReference>
<dbReference type="InterPro" id="IPR018485">
    <property type="entry name" value="FGGY_C"/>
</dbReference>
<organism evidence="9 10">
    <name type="scientific">Paludibacter jiangxiensis</name>
    <dbReference type="NCBI Taxonomy" id="681398"/>
    <lineage>
        <taxon>Bacteria</taxon>
        <taxon>Pseudomonadati</taxon>
        <taxon>Bacteroidota</taxon>
        <taxon>Bacteroidia</taxon>
        <taxon>Bacteroidales</taxon>
        <taxon>Paludibacteraceae</taxon>
        <taxon>Paludibacter</taxon>
    </lineage>
</organism>
<dbReference type="InterPro" id="IPR043129">
    <property type="entry name" value="ATPase_NBD"/>
</dbReference>
<accession>A0A161LTZ5</accession>
<evidence type="ECO:0000313" key="9">
    <source>
        <dbReference type="EMBL" id="GAT61469.1"/>
    </source>
</evidence>
<reference evidence="10" key="2">
    <citation type="journal article" date="2017" name="Genome Announc.">
        <title>Draft genome sequence of Paludibacter jiangxiensis NM7(T), a propionate-producing fermentative bacterium.</title>
        <authorList>
            <person name="Qiu Y.-L."/>
            <person name="Tourlousse D.M."/>
            <person name="Matsuura N."/>
            <person name="Ohashi A."/>
            <person name="Sekiguchi Y."/>
        </authorList>
    </citation>
    <scope>NUCLEOTIDE SEQUENCE [LARGE SCALE GENOMIC DNA]</scope>
    <source>
        <strain evidence="10">NM7</strain>
    </source>
</reference>
<feature type="domain" description="Carbohydrate kinase FGGY C-terminal" evidence="8">
    <location>
        <begin position="257"/>
        <end position="448"/>
    </location>
</feature>
<keyword evidence="6" id="KW-0684">Rhamnose metabolism</keyword>
<dbReference type="RefSeq" id="WP_068701031.1">
    <property type="nucleotide sequence ID" value="NZ_BDCR01000001.1"/>
</dbReference>
<dbReference type="EMBL" id="BDCR01000001">
    <property type="protein sequence ID" value="GAT61469.1"/>
    <property type="molecule type" value="Genomic_DNA"/>
</dbReference>
<evidence type="ECO:0000256" key="1">
    <source>
        <dbReference type="ARBA" id="ARBA00009156"/>
    </source>
</evidence>
<keyword evidence="4 9" id="KW-0418">Kinase</keyword>
<dbReference type="AlphaFoldDB" id="A0A161LTZ5"/>
<dbReference type="OrthoDB" id="9805576at2"/>
<comment type="caution">
    <text evidence="9">The sequence shown here is derived from an EMBL/GenBank/DDBJ whole genome shotgun (WGS) entry which is preliminary data.</text>
</comment>
<dbReference type="GO" id="GO:0005524">
    <property type="term" value="F:ATP binding"/>
    <property type="evidence" value="ECO:0007669"/>
    <property type="project" value="UniProtKB-KW"/>
</dbReference>
<sequence>MENKSFLAVDLGATSGRVICGTIENGKLTMDDLHKFPNGIISIHGNYHWNLFELYSHIKEGLTVAARKGIKPVSIGVDTWGVDIAFLGEDGSFMGMPYAYRNYTTKENTEQFLSEFPLEELYGKTGIQTLDFNTVFQLYALKKRNSSQLKAAKDILFMPDAISYLLTGKKVTEYTIASTSEMLDPNTKEFDPKILEFLGVEREKFPGKVIMPGQIIGTLTKELAQETGLGEIPVVAVAGHDTGSAVVAVPASNKHFAYLSSGTWSLMGLELPEPVINETSRIANITNEGGVDGTIRFLKNITGMWILEQCKKEWDIEKAYSYEELIAMALEAKPFAFLFNPDNEAFGNPASMTKAIVEVCKASGQGAPETVGQFVRAIFDSLALRYKQVFEALKSFAPYDIATLHVIGGGSRNSFLNQLTANATGVTVVAGPAEATAIGNMMLQAKAAGLFADIQQIRDFVCDSVDLKSFTPQDGEVWNAAYVKFLTYSKGL</sequence>
<feature type="domain" description="Carbohydrate kinase FGGY N-terminal" evidence="7">
    <location>
        <begin position="7"/>
        <end position="247"/>
    </location>
</feature>
<dbReference type="GO" id="GO:0008993">
    <property type="term" value="F:rhamnulokinase activity"/>
    <property type="evidence" value="ECO:0007669"/>
    <property type="project" value="InterPro"/>
</dbReference>
<dbReference type="PANTHER" id="PTHR43095:SF2">
    <property type="entry name" value="GLUCONOKINASE"/>
    <property type="match status" value="1"/>
</dbReference>
<evidence type="ECO:0000256" key="3">
    <source>
        <dbReference type="ARBA" id="ARBA00022741"/>
    </source>
</evidence>
<gene>
    <name evidence="9" type="ORF">PJIAN_148</name>
</gene>
<dbReference type="STRING" id="681398.PJIAN_148"/>